<dbReference type="InterPro" id="IPR029058">
    <property type="entry name" value="AB_hydrolase_fold"/>
</dbReference>
<keyword evidence="2" id="KW-0378">Hydrolase</keyword>
<dbReference type="InterPro" id="IPR017532">
    <property type="entry name" value="Hydrolase-2_PEP"/>
</dbReference>
<sequence length="275" mass="30454">MEPLFIDSLKGQIFAVYHTAKTPGTPKGQILFIPPFAEELNRSRHMIARQARCFADQGYGVLILDLYGTGDSHGTFGDATLDIWRADILAASDWLARKSDAPCSLWAMRTGALLAADALQHTPDLARNLLLWSPVTNGKRFISQYMRIKLAAEMTGNTTTPSLTMKDLWAQLDQGKNLEIAGYDISPALANSLNDLTLADVPLAEDTTVLWVENALTTPAEMSPGSRKIIDQWQTKNAKVVTAVVNDVSFWTLQEPEWAEEYIEQTTMLAQQNLV</sequence>
<evidence type="ECO:0000259" key="1">
    <source>
        <dbReference type="Pfam" id="PF12146"/>
    </source>
</evidence>
<dbReference type="RefSeq" id="WP_099471636.1">
    <property type="nucleotide sequence ID" value="NZ_CP041025.1"/>
</dbReference>
<proteinExistence type="predicted"/>
<dbReference type="Proteomes" id="UP000229730">
    <property type="component" value="Unassembled WGS sequence"/>
</dbReference>
<protein>
    <submittedName>
        <fullName evidence="2">Hydrolase 2, exosortase A system-associated</fullName>
    </submittedName>
</protein>
<dbReference type="OrthoDB" id="249225at2"/>
<organism evidence="2 3">
    <name type="scientific">Paremcibacter congregatus</name>
    <dbReference type="NCBI Taxonomy" id="2043170"/>
    <lineage>
        <taxon>Bacteria</taxon>
        <taxon>Pseudomonadati</taxon>
        <taxon>Pseudomonadota</taxon>
        <taxon>Alphaproteobacteria</taxon>
        <taxon>Emcibacterales</taxon>
        <taxon>Emcibacteraceae</taxon>
        <taxon>Paremcibacter</taxon>
    </lineage>
</organism>
<keyword evidence="3" id="KW-1185">Reference proteome</keyword>
<feature type="domain" description="Serine aminopeptidase S33" evidence="1">
    <location>
        <begin position="25"/>
        <end position="165"/>
    </location>
</feature>
<comment type="caution">
    <text evidence="2">The sequence shown here is derived from an EMBL/GenBank/DDBJ whole genome shotgun (WGS) entry which is preliminary data.</text>
</comment>
<gene>
    <name evidence="2" type="ORF">CRD36_05105</name>
</gene>
<dbReference type="NCBIfam" id="TIGR03101">
    <property type="entry name" value="hydr2_PEP"/>
    <property type="match status" value="1"/>
</dbReference>
<evidence type="ECO:0000313" key="2">
    <source>
        <dbReference type="EMBL" id="PHZ86052.1"/>
    </source>
</evidence>
<reference evidence="2 3" key="1">
    <citation type="submission" date="2017-10" db="EMBL/GenBank/DDBJ databases">
        <title>Frigbacter circumglobatus gen. nov. sp. nov., isolated from sediment cultured in situ.</title>
        <authorList>
            <person name="Zhao Z."/>
        </authorList>
    </citation>
    <scope>NUCLEOTIDE SEQUENCE [LARGE SCALE GENOMIC DNA]</scope>
    <source>
        <strain evidence="2 3">ZYL</strain>
    </source>
</reference>
<evidence type="ECO:0000313" key="3">
    <source>
        <dbReference type="Proteomes" id="UP000229730"/>
    </source>
</evidence>
<dbReference type="AlphaFoldDB" id="A0A2G4YUN5"/>
<dbReference type="InParanoid" id="A0A2G4YUN5"/>
<dbReference type="EMBL" id="PDEM01000009">
    <property type="protein sequence ID" value="PHZ86052.1"/>
    <property type="molecule type" value="Genomic_DNA"/>
</dbReference>
<dbReference type="Gene3D" id="3.40.50.1820">
    <property type="entry name" value="alpha/beta hydrolase"/>
    <property type="match status" value="1"/>
</dbReference>
<dbReference type="InterPro" id="IPR022742">
    <property type="entry name" value="Hydrolase_4"/>
</dbReference>
<name>A0A2G4YUN5_9PROT</name>
<dbReference type="GO" id="GO:0016787">
    <property type="term" value="F:hydrolase activity"/>
    <property type="evidence" value="ECO:0007669"/>
    <property type="project" value="UniProtKB-KW"/>
</dbReference>
<dbReference type="Pfam" id="PF12146">
    <property type="entry name" value="Hydrolase_4"/>
    <property type="match status" value="1"/>
</dbReference>
<accession>A0A2G4YUN5</accession>
<dbReference type="SUPFAM" id="SSF53474">
    <property type="entry name" value="alpha/beta-Hydrolases"/>
    <property type="match status" value="1"/>
</dbReference>